<dbReference type="PANTHER" id="PTHR32552:SF81">
    <property type="entry name" value="TONB-DEPENDENT OUTER MEMBRANE RECEPTOR"/>
    <property type="match status" value="1"/>
</dbReference>
<keyword evidence="6" id="KW-0732">Signal</keyword>
<evidence type="ECO:0000256" key="15">
    <source>
        <dbReference type="SAM" id="MobiDB-lite"/>
    </source>
</evidence>
<evidence type="ECO:0000256" key="8">
    <source>
        <dbReference type="ARBA" id="ARBA00023065"/>
    </source>
</evidence>
<evidence type="ECO:0000256" key="4">
    <source>
        <dbReference type="ARBA" id="ARBA00022496"/>
    </source>
</evidence>
<dbReference type="PANTHER" id="PTHR32552">
    <property type="entry name" value="FERRICHROME IRON RECEPTOR-RELATED"/>
    <property type="match status" value="1"/>
</dbReference>
<dbReference type="InterPro" id="IPR039426">
    <property type="entry name" value="TonB-dep_rcpt-like"/>
</dbReference>
<proteinExistence type="inferred from homology"/>
<dbReference type="Pfam" id="PF07715">
    <property type="entry name" value="Plug"/>
    <property type="match status" value="1"/>
</dbReference>
<evidence type="ECO:0000256" key="5">
    <source>
        <dbReference type="ARBA" id="ARBA00022692"/>
    </source>
</evidence>
<name>A0ABS0N6S4_9SPHN</name>
<keyword evidence="7" id="KW-0408">Iron</keyword>
<keyword evidence="11 12" id="KW-0998">Cell outer membrane</keyword>
<keyword evidence="2 12" id="KW-0813">Transport</keyword>
<feature type="short sequence motif" description="TonB C-terminal box" evidence="13">
    <location>
        <begin position="766"/>
        <end position="783"/>
    </location>
</feature>
<evidence type="ECO:0000256" key="9">
    <source>
        <dbReference type="ARBA" id="ARBA00023077"/>
    </source>
</evidence>
<comment type="subcellular location">
    <subcellularLocation>
        <location evidence="1 12">Cell outer membrane</location>
        <topology evidence="1 12">Multi-pass membrane protein</topology>
    </subcellularLocation>
</comment>
<feature type="region of interest" description="Disordered" evidence="15">
    <location>
        <begin position="1"/>
        <end position="31"/>
    </location>
</feature>
<dbReference type="SUPFAM" id="SSF56935">
    <property type="entry name" value="Porins"/>
    <property type="match status" value="1"/>
</dbReference>
<dbReference type="InterPro" id="IPR000531">
    <property type="entry name" value="Beta-barrel_TonB"/>
</dbReference>
<evidence type="ECO:0000259" key="17">
    <source>
        <dbReference type="Pfam" id="PF07715"/>
    </source>
</evidence>
<keyword evidence="3 12" id="KW-1134">Transmembrane beta strand</keyword>
<feature type="domain" description="TonB-dependent receptor plug" evidence="17">
    <location>
        <begin position="47"/>
        <end position="159"/>
    </location>
</feature>
<keyword evidence="18" id="KW-0675">Receptor</keyword>
<keyword evidence="10 12" id="KW-0472">Membrane</keyword>
<dbReference type="Pfam" id="PF00593">
    <property type="entry name" value="TonB_dep_Rec_b-barrel"/>
    <property type="match status" value="1"/>
</dbReference>
<dbReference type="EMBL" id="JAEANY010000004">
    <property type="protein sequence ID" value="MBH5323457.1"/>
    <property type="molecule type" value="Genomic_DNA"/>
</dbReference>
<gene>
    <name evidence="18" type="ORF">I5L03_12780</name>
</gene>
<evidence type="ECO:0000256" key="11">
    <source>
        <dbReference type="ARBA" id="ARBA00023237"/>
    </source>
</evidence>
<dbReference type="RefSeq" id="WP_197922390.1">
    <property type="nucleotide sequence ID" value="NZ_CAWPTA010000009.1"/>
</dbReference>
<dbReference type="Proteomes" id="UP000602442">
    <property type="component" value="Unassembled WGS sequence"/>
</dbReference>
<dbReference type="InterPro" id="IPR010917">
    <property type="entry name" value="TonB_rcpt_CS"/>
</dbReference>
<evidence type="ECO:0000256" key="3">
    <source>
        <dbReference type="ARBA" id="ARBA00022452"/>
    </source>
</evidence>
<sequence length="783" mass="82995">MAAALASTTAHAQDDPAGPDTDETAAPTQEVGVGTIIVTAQRREQDLQETPIAITALGGDDLNTRSVEVLTGIDAFVPNARIINGAGRSSSPSAASFFIRGIGQTDFIFSTDPGVGLYVDGVYLARSPGSVLDLGDVDRLEVLRGPQGTLFGKNTIGGAINVVTRQPSFTPEGDFEFSYGSFDTYRASGYVSGPLSDQVAAKLSATYTNSDGYGDIFNVATGEQVGEAGARDDIVVRGALLFEVSDTFSIDVGGDYSRLRDTPTPVGSQFNPNAPLLQLYNAFVAGPTGFPLDATFPQAERFDSFATNGTNEANIDSFGVRATITVELGAVELKSITAYRELDSFIFSDADGTPSSFFSTNVSTEQEQFSQEITFSGEAFDDRLTWLVGAYYLNETAFEANVGAALDGLYQAFEALPGPIIPLGPVMCPPAPPPAPQPPLFPCAGGAGNPLNLAFDNSTTNVTTYNTDSYALFAHTTFALTDALSVTAGVRQTWEEKGGVVNSLSFPASGRDILPPNTPFGDTFSSFSPTIALDYQFNDNVLGYVSASRGFKSGGFNARARSAASFNSFGPENVWTYEAGLKLDLADNRLRVNSAVFYNDYTDLQLTREIPGSIDVQVVNAGEVSIKGFEVEIFAQPTPRFSLNAAVGYLDAQYERLDPGVPIALDASLPAISDWTVSAGAQHVTPIGADWELLVRGDVAYRSDYFNDIGNSPNIDQDGYALVSARIMLSQADSGLSFSVYGTNLTDETVLVGGLDALDALGVAVTQLGQRPREIGVSFGYSF</sequence>
<dbReference type="Gene3D" id="2.40.170.20">
    <property type="entry name" value="TonB-dependent receptor, beta-barrel domain"/>
    <property type="match status" value="2"/>
</dbReference>
<evidence type="ECO:0000313" key="18">
    <source>
        <dbReference type="EMBL" id="MBH5323457.1"/>
    </source>
</evidence>
<keyword evidence="5 12" id="KW-0812">Transmembrane</keyword>
<evidence type="ECO:0000256" key="14">
    <source>
        <dbReference type="RuleBase" id="RU003357"/>
    </source>
</evidence>
<dbReference type="PROSITE" id="PS01156">
    <property type="entry name" value="TONB_DEPENDENT_REC_2"/>
    <property type="match status" value="1"/>
</dbReference>
<feature type="domain" description="TonB-dependent receptor-like beta-barrel" evidence="16">
    <location>
        <begin position="297"/>
        <end position="745"/>
    </location>
</feature>
<feature type="compositionally biased region" description="Low complexity" evidence="15">
    <location>
        <begin position="1"/>
        <end position="11"/>
    </location>
</feature>
<accession>A0ABS0N6S4</accession>
<organism evidence="18 19">
    <name type="scientific">Aurantiacibacter sediminis</name>
    <dbReference type="NCBI Taxonomy" id="2793064"/>
    <lineage>
        <taxon>Bacteria</taxon>
        <taxon>Pseudomonadati</taxon>
        <taxon>Pseudomonadota</taxon>
        <taxon>Alphaproteobacteria</taxon>
        <taxon>Sphingomonadales</taxon>
        <taxon>Erythrobacteraceae</taxon>
        <taxon>Aurantiacibacter</taxon>
    </lineage>
</organism>
<comment type="similarity">
    <text evidence="12 14">Belongs to the TonB-dependent receptor family.</text>
</comment>
<evidence type="ECO:0000259" key="16">
    <source>
        <dbReference type="Pfam" id="PF00593"/>
    </source>
</evidence>
<evidence type="ECO:0000256" key="13">
    <source>
        <dbReference type="PROSITE-ProRule" id="PRU10144"/>
    </source>
</evidence>
<evidence type="ECO:0000256" key="12">
    <source>
        <dbReference type="PROSITE-ProRule" id="PRU01360"/>
    </source>
</evidence>
<dbReference type="InterPro" id="IPR036942">
    <property type="entry name" value="Beta-barrel_TonB_sf"/>
</dbReference>
<evidence type="ECO:0000256" key="6">
    <source>
        <dbReference type="ARBA" id="ARBA00022729"/>
    </source>
</evidence>
<comment type="caution">
    <text evidence="18">The sequence shown here is derived from an EMBL/GenBank/DDBJ whole genome shotgun (WGS) entry which is preliminary data.</text>
</comment>
<evidence type="ECO:0000256" key="10">
    <source>
        <dbReference type="ARBA" id="ARBA00023136"/>
    </source>
</evidence>
<evidence type="ECO:0000256" key="1">
    <source>
        <dbReference type="ARBA" id="ARBA00004571"/>
    </source>
</evidence>
<evidence type="ECO:0000313" key="19">
    <source>
        <dbReference type="Proteomes" id="UP000602442"/>
    </source>
</evidence>
<keyword evidence="9 14" id="KW-0798">TonB box</keyword>
<dbReference type="PROSITE" id="PS52016">
    <property type="entry name" value="TONB_DEPENDENT_REC_3"/>
    <property type="match status" value="1"/>
</dbReference>
<reference evidence="18 19" key="1">
    <citation type="submission" date="2020-11" db="EMBL/GenBank/DDBJ databases">
        <title>Erythrobacter sediminis sp. nov., a marine bacterium from a tidal flat of Garorim Bay.</title>
        <authorList>
            <person name="Kim D."/>
            <person name="Yoo Y."/>
            <person name="Kim J.-J."/>
        </authorList>
    </citation>
    <scope>NUCLEOTIDE SEQUENCE [LARGE SCALE GENOMIC DNA]</scope>
    <source>
        <strain evidence="18 19">JGD-13</strain>
    </source>
</reference>
<keyword evidence="19" id="KW-1185">Reference proteome</keyword>
<keyword evidence="8" id="KW-0406">Ion transport</keyword>
<evidence type="ECO:0000256" key="2">
    <source>
        <dbReference type="ARBA" id="ARBA00022448"/>
    </source>
</evidence>
<keyword evidence="4" id="KW-0410">Iron transport</keyword>
<evidence type="ECO:0000256" key="7">
    <source>
        <dbReference type="ARBA" id="ARBA00023004"/>
    </source>
</evidence>
<dbReference type="InterPro" id="IPR012910">
    <property type="entry name" value="Plug_dom"/>
</dbReference>
<protein>
    <submittedName>
        <fullName evidence="18">TonB-dependent receptor</fullName>
    </submittedName>
</protein>